<accession>A0ACD3A398</accession>
<keyword evidence="2" id="KW-1185">Reference proteome</keyword>
<evidence type="ECO:0000313" key="2">
    <source>
        <dbReference type="Proteomes" id="UP000308600"/>
    </source>
</evidence>
<protein>
    <submittedName>
        <fullName evidence="1">Uncharacterized protein</fullName>
    </submittedName>
</protein>
<name>A0ACD3A398_9AGAR</name>
<dbReference type="Proteomes" id="UP000308600">
    <property type="component" value="Unassembled WGS sequence"/>
</dbReference>
<evidence type="ECO:0000313" key="1">
    <source>
        <dbReference type="EMBL" id="TFK59764.1"/>
    </source>
</evidence>
<organism evidence="1 2">
    <name type="scientific">Pluteus cervinus</name>
    <dbReference type="NCBI Taxonomy" id="181527"/>
    <lineage>
        <taxon>Eukaryota</taxon>
        <taxon>Fungi</taxon>
        <taxon>Dikarya</taxon>
        <taxon>Basidiomycota</taxon>
        <taxon>Agaricomycotina</taxon>
        <taxon>Agaricomycetes</taxon>
        <taxon>Agaricomycetidae</taxon>
        <taxon>Agaricales</taxon>
        <taxon>Pluteineae</taxon>
        <taxon>Pluteaceae</taxon>
        <taxon>Pluteus</taxon>
    </lineage>
</organism>
<dbReference type="EMBL" id="ML208899">
    <property type="protein sequence ID" value="TFK59764.1"/>
    <property type="molecule type" value="Genomic_DNA"/>
</dbReference>
<sequence>MYGEGGERGVSGKGGRTREKSKFGLQPSRSKIDFDQWLCCHAARGSYRRRRLPSRPSRRMACHRVYNILYVLVMNHHLVRIEMTASTHSFRLTRGLDPRPRQNGDGIPPGVVHRNFTLAIRLQHRPGQHPAILEFTILLSHNLTFVETFETTAR</sequence>
<gene>
    <name evidence="1" type="ORF">BDN72DRAFT_864887</name>
</gene>
<proteinExistence type="predicted"/>
<reference evidence="1 2" key="1">
    <citation type="journal article" date="2019" name="Nat. Ecol. Evol.">
        <title>Megaphylogeny resolves global patterns of mushroom evolution.</title>
        <authorList>
            <person name="Varga T."/>
            <person name="Krizsan K."/>
            <person name="Foldi C."/>
            <person name="Dima B."/>
            <person name="Sanchez-Garcia M."/>
            <person name="Sanchez-Ramirez S."/>
            <person name="Szollosi G.J."/>
            <person name="Szarkandi J.G."/>
            <person name="Papp V."/>
            <person name="Albert L."/>
            <person name="Andreopoulos W."/>
            <person name="Angelini C."/>
            <person name="Antonin V."/>
            <person name="Barry K.W."/>
            <person name="Bougher N.L."/>
            <person name="Buchanan P."/>
            <person name="Buyck B."/>
            <person name="Bense V."/>
            <person name="Catcheside P."/>
            <person name="Chovatia M."/>
            <person name="Cooper J."/>
            <person name="Damon W."/>
            <person name="Desjardin D."/>
            <person name="Finy P."/>
            <person name="Geml J."/>
            <person name="Haridas S."/>
            <person name="Hughes K."/>
            <person name="Justo A."/>
            <person name="Karasinski D."/>
            <person name="Kautmanova I."/>
            <person name="Kiss B."/>
            <person name="Kocsube S."/>
            <person name="Kotiranta H."/>
            <person name="LaButti K.M."/>
            <person name="Lechner B.E."/>
            <person name="Liimatainen K."/>
            <person name="Lipzen A."/>
            <person name="Lukacs Z."/>
            <person name="Mihaltcheva S."/>
            <person name="Morgado L.N."/>
            <person name="Niskanen T."/>
            <person name="Noordeloos M.E."/>
            <person name="Ohm R.A."/>
            <person name="Ortiz-Santana B."/>
            <person name="Ovrebo C."/>
            <person name="Racz N."/>
            <person name="Riley R."/>
            <person name="Savchenko A."/>
            <person name="Shiryaev A."/>
            <person name="Soop K."/>
            <person name="Spirin V."/>
            <person name="Szebenyi C."/>
            <person name="Tomsovsky M."/>
            <person name="Tulloss R.E."/>
            <person name="Uehling J."/>
            <person name="Grigoriev I.V."/>
            <person name="Vagvolgyi C."/>
            <person name="Papp T."/>
            <person name="Martin F.M."/>
            <person name="Miettinen O."/>
            <person name="Hibbett D.S."/>
            <person name="Nagy L.G."/>
        </authorList>
    </citation>
    <scope>NUCLEOTIDE SEQUENCE [LARGE SCALE GENOMIC DNA]</scope>
    <source>
        <strain evidence="1 2">NL-1719</strain>
    </source>
</reference>